<sequence>MRRHSILWGHHARNIKHEHVLRYSCHGFYTLLHLRFPFSYLPDSYRTTRKSGEAKGRDHGKLSTLYRPET</sequence>
<dbReference type="EMBL" id="GBXM01043577">
    <property type="protein sequence ID" value="JAH65000.1"/>
    <property type="molecule type" value="Transcribed_RNA"/>
</dbReference>
<organism evidence="2">
    <name type="scientific">Anguilla anguilla</name>
    <name type="common">European freshwater eel</name>
    <name type="synonym">Muraena anguilla</name>
    <dbReference type="NCBI Taxonomy" id="7936"/>
    <lineage>
        <taxon>Eukaryota</taxon>
        <taxon>Metazoa</taxon>
        <taxon>Chordata</taxon>
        <taxon>Craniata</taxon>
        <taxon>Vertebrata</taxon>
        <taxon>Euteleostomi</taxon>
        <taxon>Actinopterygii</taxon>
        <taxon>Neopterygii</taxon>
        <taxon>Teleostei</taxon>
        <taxon>Anguilliformes</taxon>
        <taxon>Anguillidae</taxon>
        <taxon>Anguilla</taxon>
    </lineage>
</organism>
<feature type="compositionally biased region" description="Basic and acidic residues" evidence="1">
    <location>
        <begin position="50"/>
        <end position="61"/>
    </location>
</feature>
<dbReference type="AlphaFoldDB" id="A0A0E9TUF2"/>
<feature type="region of interest" description="Disordered" evidence="1">
    <location>
        <begin position="48"/>
        <end position="70"/>
    </location>
</feature>
<dbReference type="EMBL" id="GBXM01051475">
    <property type="protein sequence ID" value="JAH57102.1"/>
    <property type="molecule type" value="Transcribed_RNA"/>
</dbReference>
<name>A0A0E9TUF2_ANGAN</name>
<protein>
    <submittedName>
        <fullName evidence="2">Uncharacterized protein</fullName>
    </submittedName>
</protein>
<evidence type="ECO:0000313" key="2">
    <source>
        <dbReference type="EMBL" id="JAH57102.1"/>
    </source>
</evidence>
<proteinExistence type="predicted"/>
<reference evidence="2" key="1">
    <citation type="submission" date="2014-11" db="EMBL/GenBank/DDBJ databases">
        <authorList>
            <person name="Amaro Gonzalez C."/>
        </authorList>
    </citation>
    <scope>NUCLEOTIDE SEQUENCE</scope>
</reference>
<accession>A0A0E9TUF2</accession>
<reference evidence="2" key="2">
    <citation type="journal article" date="2015" name="Fish Shellfish Immunol.">
        <title>Early steps in the European eel (Anguilla anguilla)-Vibrio vulnificus interaction in the gills: Role of the RtxA13 toxin.</title>
        <authorList>
            <person name="Callol A."/>
            <person name="Pajuelo D."/>
            <person name="Ebbesson L."/>
            <person name="Teles M."/>
            <person name="MacKenzie S."/>
            <person name="Amaro C."/>
        </authorList>
    </citation>
    <scope>NUCLEOTIDE SEQUENCE</scope>
</reference>
<evidence type="ECO:0000256" key="1">
    <source>
        <dbReference type="SAM" id="MobiDB-lite"/>
    </source>
</evidence>